<evidence type="ECO:0000256" key="1">
    <source>
        <dbReference type="ARBA" id="ARBA00022705"/>
    </source>
</evidence>
<evidence type="ECO:0000313" key="4">
    <source>
        <dbReference type="Proteomes" id="UP000095085"/>
    </source>
</evidence>
<reference evidence="4" key="1">
    <citation type="submission" date="2016-05" db="EMBL/GenBank/DDBJ databases">
        <title>Comparative genomics of biotechnologically important yeasts.</title>
        <authorList>
            <consortium name="DOE Joint Genome Institute"/>
            <person name="Riley R."/>
            <person name="Haridas S."/>
            <person name="Wolfe K.H."/>
            <person name="Lopes M.R."/>
            <person name="Hittinger C.T."/>
            <person name="Goker M."/>
            <person name="Salamov A."/>
            <person name="Wisecaver J."/>
            <person name="Long T.M."/>
            <person name="Aerts A.L."/>
            <person name="Barry K."/>
            <person name="Choi C."/>
            <person name="Clum A."/>
            <person name="Coughlan A.Y."/>
            <person name="Deshpande S."/>
            <person name="Douglass A.P."/>
            <person name="Hanson S.J."/>
            <person name="Klenk H.-P."/>
            <person name="Labutti K."/>
            <person name="Lapidus A."/>
            <person name="Lindquist E."/>
            <person name="Lipzen A."/>
            <person name="Meier-Kolthoff J.P."/>
            <person name="Ohm R.A."/>
            <person name="Otillar R.P."/>
            <person name="Pangilinan J."/>
            <person name="Peng Y."/>
            <person name="Rokas A."/>
            <person name="Rosa C.A."/>
            <person name="Scheuner C."/>
            <person name="Sibirny A.A."/>
            <person name="Slot J.C."/>
            <person name="Stielow J.B."/>
            <person name="Sun H."/>
            <person name="Kurtzman C.P."/>
            <person name="Blackwell M."/>
            <person name="Grigoriev I.V."/>
            <person name="Jeffries T.W."/>
        </authorList>
    </citation>
    <scope>NUCLEOTIDE SEQUENCE [LARGE SCALE GENOMIC DNA]</scope>
    <source>
        <strain evidence="4">NRRL Y-1933</strain>
    </source>
</reference>
<feature type="compositionally biased region" description="Basic and acidic residues" evidence="2">
    <location>
        <begin position="21"/>
        <end position="30"/>
    </location>
</feature>
<feature type="compositionally biased region" description="Acidic residues" evidence="2">
    <location>
        <begin position="7"/>
        <end position="20"/>
    </location>
</feature>
<dbReference type="Proteomes" id="UP000095085">
    <property type="component" value="Unassembled WGS sequence"/>
</dbReference>
<keyword evidence="1" id="KW-0235">DNA replication</keyword>
<organism evidence="3 4">
    <name type="scientific">Hyphopichia burtonii NRRL Y-1933</name>
    <dbReference type="NCBI Taxonomy" id="984485"/>
    <lineage>
        <taxon>Eukaryota</taxon>
        <taxon>Fungi</taxon>
        <taxon>Dikarya</taxon>
        <taxon>Ascomycota</taxon>
        <taxon>Saccharomycotina</taxon>
        <taxon>Pichiomycetes</taxon>
        <taxon>Debaryomycetaceae</taxon>
        <taxon>Hyphopichia</taxon>
    </lineage>
</organism>
<feature type="region of interest" description="Disordered" evidence="2">
    <location>
        <begin position="1"/>
        <end position="85"/>
    </location>
</feature>
<dbReference type="GO" id="GO:0016787">
    <property type="term" value="F:hydrolase activity"/>
    <property type="evidence" value="ECO:0007669"/>
    <property type="project" value="UniProtKB-KW"/>
</dbReference>
<dbReference type="GO" id="GO:0006260">
    <property type="term" value="P:DNA replication"/>
    <property type="evidence" value="ECO:0007669"/>
    <property type="project" value="UniProtKB-KW"/>
</dbReference>
<evidence type="ECO:0000313" key="3">
    <source>
        <dbReference type="EMBL" id="ODV68106.1"/>
    </source>
</evidence>
<protein>
    <submittedName>
        <fullName evidence="3">p-loop containing nucleoside triphosphate hydrolase protein</fullName>
    </submittedName>
</protein>
<dbReference type="GO" id="GO:0003677">
    <property type="term" value="F:DNA binding"/>
    <property type="evidence" value="ECO:0007669"/>
    <property type="project" value="TreeGrafter"/>
</dbReference>
<dbReference type="SUPFAM" id="SSF52540">
    <property type="entry name" value="P-loop containing nucleoside triphosphate hydrolases"/>
    <property type="match status" value="1"/>
</dbReference>
<feature type="region of interest" description="Disordered" evidence="2">
    <location>
        <begin position="204"/>
        <end position="223"/>
    </location>
</feature>
<dbReference type="PANTHER" id="PTHR23389">
    <property type="entry name" value="CHROMOSOME TRANSMISSION FIDELITY FACTOR 18"/>
    <property type="match status" value="1"/>
</dbReference>
<dbReference type="GO" id="GO:0005634">
    <property type="term" value="C:nucleus"/>
    <property type="evidence" value="ECO:0007669"/>
    <property type="project" value="TreeGrafter"/>
</dbReference>
<dbReference type="EMBL" id="KV454540">
    <property type="protein sequence ID" value="ODV68106.1"/>
    <property type="molecule type" value="Genomic_DNA"/>
</dbReference>
<feature type="compositionally biased region" description="Polar residues" evidence="2">
    <location>
        <begin position="211"/>
        <end position="223"/>
    </location>
</feature>
<proteinExistence type="predicted"/>
<dbReference type="OrthoDB" id="10064318at2759"/>
<name>A0A1E4RLJ1_9ASCO</name>
<dbReference type="RefSeq" id="XP_020077173.1">
    <property type="nucleotide sequence ID" value="XM_020220125.1"/>
</dbReference>
<evidence type="ECO:0000256" key="2">
    <source>
        <dbReference type="SAM" id="MobiDB-lite"/>
    </source>
</evidence>
<accession>A0A1E4RLJ1</accession>
<dbReference type="Gene3D" id="3.40.50.300">
    <property type="entry name" value="P-loop containing nucleotide triphosphate hydrolases"/>
    <property type="match status" value="1"/>
</dbReference>
<dbReference type="InterPro" id="IPR027417">
    <property type="entry name" value="P-loop_NTPase"/>
</dbReference>
<keyword evidence="3" id="KW-0378">Hydrolase</keyword>
<dbReference type="PANTHER" id="PTHR23389:SF6">
    <property type="entry name" value="REPLICATION FACTOR C SUBUNIT 1"/>
    <property type="match status" value="1"/>
</dbReference>
<gene>
    <name evidence="3" type="ORF">HYPBUDRAFT_148385</name>
</gene>
<sequence length="899" mass="103532">MSSSDFILDDDFTDVDVDPSEDQKQNENVKRKTNPLMTLLSGSQKSKRKHNPNKAECKSLDLAPSRHSQSEFDISSTDSIPEDSFSEGTQNIFQREHEILELEKKFHNNNVKSVSAKDFLTLQNKKKKTEPVDHLLTEDDQIQEIDYKVIEEKMHSVNSNRRVVTAKDLFKSFGPVKGKNGKPSLLVTLKVNSKSLEEIHKYDSPFKTRGNDTSPSNKEPKTLLNTLRQPRKTRKVTIKINPTTLKEINKSANPLHTKSSGNSKGVNANSFFKSMIENATSSKKLTPLQKAKEVAPPTIMREDFHVYCDDGLHQSSIFLSKFLRRNLNKNPNPDDKFTFPTNHKDIEESRILRSSTKFETHQKLLDFLIPKVPELGRTAIARIFNGFIKNDTKLASEAGLNWPEYFQPKSTQDLLVSNHHKHFIKTWVYNSFQRLKNQSTKTPRNVLIKQKKQQRLLQQINTLDNFVVDDENESTESDSDIFVPVLIIQGSIGSGKSSSVYAAVNEIDGYVHEVNAGQSRGRKDIFNNLRELCTTQLVHSHQTNKEEKEFQKGIVLFEDCDLLFEQDKGFWSVIQDLINISKRPIVITCNDIENIPKNIVEFAIEEEAIVNLDYRDPEFDQLIKDYIKICCLSQGFEFDNSLIEEIIKNSSTTRHHDIRKILMNCQLLCEPTVKLDHEIIQIKQERIKNSSTINDDLKSLSNDLEMMSVSDIITENSKSMIQHEVQPNDLVDIYFIDESTFLKQPTLPYEFNSGKHLNPNIDTFDGFNKPLFTFNELREPVNEFIGSRSKKLTKFLMDLQTSRSFTRSHNMNGEVEYNPGTTGISETSICNHLNRTAYMLELAPYTRIWKSYQNLLDEVETKSIMNNGVSVKKFLQWRQFQDESNEVLKFMIKKYDIEL</sequence>
<dbReference type="AlphaFoldDB" id="A0A1E4RLJ1"/>
<keyword evidence="4" id="KW-1185">Reference proteome</keyword>
<dbReference type="STRING" id="984485.A0A1E4RLJ1"/>
<dbReference type="GeneID" id="30994675"/>